<protein>
    <submittedName>
        <fullName evidence="7">SulP family inorganic anion transporter</fullName>
    </submittedName>
</protein>
<organism evidence="7 8">
    <name type="scientific">Vagococcus silagei</name>
    <dbReference type="NCBI Taxonomy" id="2508885"/>
    <lineage>
        <taxon>Bacteria</taxon>
        <taxon>Bacillati</taxon>
        <taxon>Bacillota</taxon>
        <taxon>Bacilli</taxon>
        <taxon>Lactobacillales</taxon>
        <taxon>Enterococcaceae</taxon>
        <taxon>Vagococcus</taxon>
    </lineage>
</organism>
<sequence>MIGNYLTMLKKEFAGYNKTKLMKDLMAGITVAAVALPLALAFGVSSGATAASGMITAIIAGIIISALSGAFFQISGPTGAMAAILISVVAKYGMNGVFLATFMAGVILLVAGIFKLGILGNIIPSSVITGFTSGIAIIIALGQVDNFFGSTSSGTGPVQQIKSYFVNGFHIDFPTVMIGIFVVLFMVFLPKKINAIVPSSLLAIIITTAFVMITNWDVTRVGTIPTTLISDDHLAFGSITPEMAKNLISPAISIAVLGMIESLLCGASASKMTGTPIDNNQELVAQGVGNIILPFFGGIPATAAIARSSVAIKSGAVTRLTGIFHALFLLLSMFLFAPLMSNIPLSALAGVLMVTAWRMNDWGSIRYLFNHHLKSGEIKFVITMVTTVVLDLSLAIMIGTAFAMIHFIIKSAHIGINIEKVEPTRMGVENPKPETKNWHVVYVTGPLFFMSIEFLKERLKDIPKEQNIIFSLRGVPHIDVTASRALLDFYHEERAEGRKIILSSMNSEVLTSLQKAGFEEIDDEQTVYPSVDRFLTKLFSK</sequence>
<dbReference type="GO" id="GO:0055085">
    <property type="term" value="P:transmembrane transport"/>
    <property type="evidence" value="ECO:0007669"/>
    <property type="project" value="InterPro"/>
</dbReference>
<evidence type="ECO:0000313" key="7">
    <source>
        <dbReference type="EMBL" id="THB60800.1"/>
    </source>
</evidence>
<reference evidence="7 8" key="1">
    <citation type="submission" date="2019-01" db="EMBL/GenBank/DDBJ databases">
        <title>Vagococcus silagei sp. nov. isolated from brewer's grain.</title>
        <authorList>
            <person name="Guu J.-R."/>
        </authorList>
    </citation>
    <scope>NUCLEOTIDE SEQUENCE [LARGE SCALE GENOMIC DNA]</scope>
    <source>
        <strain evidence="7 8">2B-2</strain>
    </source>
</reference>
<dbReference type="Pfam" id="PF00916">
    <property type="entry name" value="Sulfate_transp"/>
    <property type="match status" value="1"/>
</dbReference>
<keyword evidence="8" id="KW-1185">Reference proteome</keyword>
<feature type="transmembrane region" description="Helical" evidence="5">
    <location>
        <begin position="284"/>
        <end position="305"/>
    </location>
</feature>
<dbReference type="EMBL" id="SDGV01000017">
    <property type="protein sequence ID" value="THB60800.1"/>
    <property type="molecule type" value="Genomic_DNA"/>
</dbReference>
<feature type="transmembrane region" description="Helical" evidence="5">
    <location>
        <begin position="164"/>
        <end position="189"/>
    </location>
</feature>
<feature type="transmembrane region" description="Helical" evidence="5">
    <location>
        <begin position="247"/>
        <end position="269"/>
    </location>
</feature>
<dbReference type="InterPro" id="IPR011547">
    <property type="entry name" value="SLC26A/SulP_dom"/>
</dbReference>
<dbReference type="InterPro" id="IPR001902">
    <property type="entry name" value="SLC26A/SulP_fam"/>
</dbReference>
<dbReference type="InterPro" id="IPR002645">
    <property type="entry name" value="STAS_dom"/>
</dbReference>
<dbReference type="InterPro" id="IPR036513">
    <property type="entry name" value="STAS_dom_sf"/>
</dbReference>
<dbReference type="Pfam" id="PF01740">
    <property type="entry name" value="STAS"/>
    <property type="match status" value="1"/>
</dbReference>
<feature type="transmembrane region" description="Helical" evidence="5">
    <location>
        <begin position="380"/>
        <end position="409"/>
    </location>
</feature>
<feature type="transmembrane region" description="Helical" evidence="5">
    <location>
        <begin position="92"/>
        <end position="116"/>
    </location>
</feature>
<evidence type="ECO:0000256" key="2">
    <source>
        <dbReference type="ARBA" id="ARBA00022692"/>
    </source>
</evidence>
<proteinExistence type="predicted"/>
<evidence type="ECO:0000256" key="4">
    <source>
        <dbReference type="ARBA" id="ARBA00023136"/>
    </source>
</evidence>
<gene>
    <name evidence="7" type="ORF">ESZ54_07470</name>
</gene>
<feature type="transmembrane region" description="Helical" evidence="5">
    <location>
        <begin position="195"/>
        <end position="213"/>
    </location>
</feature>
<dbReference type="Gene3D" id="3.30.750.24">
    <property type="entry name" value="STAS domain"/>
    <property type="match status" value="1"/>
</dbReference>
<keyword evidence="2 5" id="KW-0812">Transmembrane</keyword>
<dbReference type="OrthoDB" id="9771198at2"/>
<feature type="transmembrane region" description="Helical" evidence="5">
    <location>
        <begin position="343"/>
        <end position="359"/>
    </location>
</feature>
<dbReference type="SUPFAM" id="SSF52091">
    <property type="entry name" value="SpoIIaa-like"/>
    <property type="match status" value="1"/>
</dbReference>
<comment type="subcellular location">
    <subcellularLocation>
        <location evidence="1">Membrane</location>
        <topology evidence="1">Multi-pass membrane protein</topology>
    </subcellularLocation>
</comment>
<evidence type="ECO:0000259" key="6">
    <source>
        <dbReference type="PROSITE" id="PS50801"/>
    </source>
</evidence>
<dbReference type="GO" id="GO:0016020">
    <property type="term" value="C:membrane"/>
    <property type="evidence" value="ECO:0007669"/>
    <property type="project" value="UniProtKB-SubCell"/>
</dbReference>
<evidence type="ECO:0000256" key="5">
    <source>
        <dbReference type="SAM" id="Phobius"/>
    </source>
</evidence>
<evidence type="ECO:0000313" key="8">
    <source>
        <dbReference type="Proteomes" id="UP000310506"/>
    </source>
</evidence>
<dbReference type="RefSeq" id="WP_136137047.1">
    <property type="nucleotide sequence ID" value="NZ_SDGV01000017.1"/>
</dbReference>
<keyword evidence="3 5" id="KW-1133">Transmembrane helix</keyword>
<evidence type="ECO:0000256" key="3">
    <source>
        <dbReference type="ARBA" id="ARBA00022989"/>
    </source>
</evidence>
<feature type="transmembrane region" description="Helical" evidence="5">
    <location>
        <begin position="122"/>
        <end position="144"/>
    </location>
</feature>
<feature type="transmembrane region" description="Helical" evidence="5">
    <location>
        <begin position="51"/>
        <end position="72"/>
    </location>
</feature>
<dbReference type="PROSITE" id="PS50801">
    <property type="entry name" value="STAS"/>
    <property type="match status" value="1"/>
</dbReference>
<name>A0A4S3B4R1_9ENTE</name>
<feature type="transmembrane region" description="Helical" evidence="5">
    <location>
        <begin position="317"/>
        <end position="337"/>
    </location>
</feature>
<accession>A0A4S3B4R1</accession>
<dbReference type="CDD" id="cd07042">
    <property type="entry name" value="STAS_SulP_like_sulfate_transporter"/>
    <property type="match status" value="1"/>
</dbReference>
<dbReference type="AlphaFoldDB" id="A0A4S3B4R1"/>
<evidence type="ECO:0000256" key="1">
    <source>
        <dbReference type="ARBA" id="ARBA00004141"/>
    </source>
</evidence>
<keyword evidence="4 5" id="KW-0472">Membrane</keyword>
<dbReference type="PANTHER" id="PTHR11814">
    <property type="entry name" value="SULFATE TRANSPORTER"/>
    <property type="match status" value="1"/>
</dbReference>
<feature type="domain" description="STAS" evidence="6">
    <location>
        <begin position="440"/>
        <end position="538"/>
    </location>
</feature>
<dbReference type="Proteomes" id="UP000310506">
    <property type="component" value="Unassembled WGS sequence"/>
</dbReference>
<comment type="caution">
    <text evidence="7">The sequence shown here is derived from an EMBL/GenBank/DDBJ whole genome shotgun (WGS) entry which is preliminary data.</text>
</comment>